<protein>
    <submittedName>
        <fullName evidence="1">Uncharacterized protein</fullName>
    </submittedName>
</protein>
<gene>
    <name evidence="1" type="ORF">TUM19329_19300</name>
</gene>
<dbReference type="AlphaFoldDB" id="A0A6F8T544"/>
<evidence type="ECO:0000313" key="2">
    <source>
        <dbReference type="Proteomes" id="UP000502894"/>
    </source>
</evidence>
<sequence length="67" mass="8057">MTLSISNKKLLRDEYDKLTDYLDEQNKTLWLPLKENIIDFCIENDMHLYNIGSLRVQWTPLSRQRSV</sequence>
<evidence type="ECO:0000313" key="1">
    <source>
        <dbReference type="EMBL" id="BCA95569.1"/>
    </source>
</evidence>
<accession>A0A6F8T544</accession>
<dbReference type="EMBL" id="AP022839">
    <property type="protein sequence ID" value="BCA95569.1"/>
    <property type="molecule type" value="Genomic_DNA"/>
</dbReference>
<dbReference type="RefSeq" id="WP_173237138.1">
    <property type="nucleotide sequence ID" value="NZ_AP022839.1"/>
</dbReference>
<organism evidence="1 2">
    <name type="scientific">Legionella antarctica</name>
    <dbReference type="NCBI Taxonomy" id="2708020"/>
    <lineage>
        <taxon>Bacteria</taxon>
        <taxon>Pseudomonadati</taxon>
        <taxon>Pseudomonadota</taxon>
        <taxon>Gammaproteobacteria</taxon>
        <taxon>Legionellales</taxon>
        <taxon>Legionellaceae</taxon>
        <taxon>Legionella</taxon>
    </lineage>
</organism>
<dbReference type="Proteomes" id="UP000502894">
    <property type="component" value="Chromosome"/>
</dbReference>
<proteinExistence type="predicted"/>
<dbReference type="KEGG" id="lant:TUM19329_19300"/>
<keyword evidence="2" id="KW-1185">Reference proteome</keyword>
<name>A0A6F8T544_9GAMM</name>
<reference evidence="1" key="1">
    <citation type="journal article" date="2020" name="Microbiol. Resour. Announc.">
        <title>Complete Genome Sequence of Novel Psychrotolerant Legionella Strain TUM19329, Isolated from Antarctic Lake Sediment.</title>
        <authorList>
            <person name="Shimada S."/>
            <person name="Nakai R."/>
            <person name="Aoki K."/>
            <person name="Shimoeda N."/>
            <person name="Ohno G."/>
            <person name="Miyazaki Y."/>
            <person name="Kudoh S."/>
            <person name="Imura S."/>
            <person name="Watanabe K."/>
            <person name="Ishii Y."/>
            <person name="Tateda K."/>
        </authorList>
    </citation>
    <scope>NUCLEOTIDE SEQUENCE [LARGE SCALE GENOMIC DNA]</scope>
    <source>
        <strain evidence="1">TUM19329</strain>
    </source>
</reference>